<keyword evidence="4" id="KW-1185">Reference proteome</keyword>
<feature type="region of interest" description="Disordered" evidence="1">
    <location>
        <begin position="113"/>
        <end position="145"/>
    </location>
</feature>
<sequence>MDCSVWRREKRSTLFLKARRGSSAKTDRTCILSIYTVTGLGVFGSLAIHSVWGFLFSSLVGFQYTVELSRARARYERFYPLPKSLVRQSKNYGVEQSASQKFARGGEFSRAWERQGIRKQRVNQDKDKATERDRPGGAEAKGKKL</sequence>
<protein>
    <submittedName>
        <fullName evidence="3">Uncharacterized protein</fullName>
    </submittedName>
</protein>
<accession>A0AAV7I5H7</accession>
<keyword evidence="2" id="KW-0812">Transmembrane</keyword>
<reference evidence="3 4" key="1">
    <citation type="journal article" date="2021" name="J. Hered.">
        <title>A chromosome-level genome assembly of the parasitoid wasp, Cotesia glomerata (Hymenoptera: Braconidae).</title>
        <authorList>
            <person name="Pinto B.J."/>
            <person name="Weis J.J."/>
            <person name="Gamble T."/>
            <person name="Ode P.J."/>
            <person name="Paul R."/>
            <person name="Zaspel J.M."/>
        </authorList>
    </citation>
    <scope>NUCLEOTIDE SEQUENCE [LARGE SCALE GENOMIC DNA]</scope>
    <source>
        <strain evidence="3">CgM1</strain>
    </source>
</reference>
<comment type="caution">
    <text evidence="3">The sequence shown here is derived from an EMBL/GenBank/DDBJ whole genome shotgun (WGS) entry which is preliminary data.</text>
</comment>
<evidence type="ECO:0000256" key="1">
    <source>
        <dbReference type="SAM" id="MobiDB-lite"/>
    </source>
</evidence>
<gene>
    <name evidence="3" type="ORF">KQX54_006155</name>
</gene>
<dbReference type="Proteomes" id="UP000826195">
    <property type="component" value="Unassembled WGS sequence"/>
</dbReference>
<keyword evidence="2" id="KW-0472">Membrane</keyword>
<proteinExistence type="predicted"/>
<dbReference type="AlphaFoldDB" id="A0AAV7I5H7"/>
<evidence type="ECO:0000313" key="3">
    <source>
        <dbReference type="EMBL" id="KAH0546050.1"/>
    </source>
</evidence>
<dbReference type="EMBL" id="JAHXZJ010002237">
    <property type="protein sequence ID" value="KAH0546050.1"/>
    <property type="molecule type" value="Genomic_DNA"/>
</dbReference>
<feature type="transmembrane region" description="Helical" evidence="2">
    <location>
        <begin position="29"/>
        <end position="55"/>
    </location>
</feature>
<keyword evidence="2" id="KW-1133">Transmembrane helix</keyword>
<evidence type="ECO:0000313" key="4">
    <source>
        <dbReference type="Proteomes" id="UP000826195"/>
    </source>
</evidence>
<evidence type="ECO:0000256" key="2">
    <source>
        <dbReference type="SAM" id="Phobius"/>
    </source>
</evidence>
<name>A0AAV7I5H7_COTGL</name>
<organism evidence="3 4">
    <name type="scientific">Cotesia glomerata</name>
    <name type="common">Lepidopteran parasitic wasp</name>
    <name type="synonym">Apanteles glomeratus</name>
    <dbReference type="NCBI Taxonomy" id="32391"/>
    <lineage>
        <taxon>Eukaryota</taxon>
        <taxon>Metazoa</taxon>
        <taxon>Ecdysozoa</taxon>
        <taxon>Arthropoda</taxon>
        <taxon>Hexapoda</taxon>
        <taxon>Insecta</taxon>
        <taxon>Pterygota</taxon>
        <taxon>Neoptera</taxon>
        <taxon>Endopterygota</taxon>
        <taxon>Hymenoptera</taxon>
        <taxon>Apocrita</taxon>
        <taxon>Ichneumonoidea</taxon>
        <taxon>Braconidae</taxon>
        <taxon>Microgastrinae</taxon>
        <taxon>Cotesia</taxon>
    </lineage>
</organism>